<gene>
    <name evidence="1" type="ORF">BJY16_005621</name>
</gene>
<reference evidence="1 2" key="1">
    <citation type="submission" date="2020-08" db="EMBL/GenBank/DDBJ databases">
        <title>Sequencing the genomes of 1000 actinobacteria strains.</title>
        <authorList>
            <person name="Klenk H.-P."/>
        </authorList>
    </citation>
    <scope>NUCLEOTIDE SEQUENCE [LARGE SCALE GENOMIC DNA]</scope>
    <source>
        <strain evidence="1 2">DSM 45809</strain>
    </source>
</reference>
<evidence type="ECO:0000313" key="2">
    <source>
        <dbReference type="Proteomes" id="UP000546162"/>
    </source>
</evidence>
<dbReference type="AlphaFoldDB" id="A0A7W7H1V4"/>
<proteinExistence type="predicted"/>
<keyword evidence="2" id="KW-1185">Reference proteome</keyword>
<comment type="caution">
    <text evidence="1">The sequence shown here is derived from an EMBL/GenBank/DDBJ whole genome shotgun (WGS) entry which is preliminary data.</text>
</comment>
<name>A0A7W7H1V4_9ACTN</name>
<dbReference type="EMBL" id="JACHNB010000001">
    <property type="protein sequence ID" value="MBB4742162.1"/>
    <property type="molecule type" value="Genomic_DNA"/>
</dbReference>
<evidence type="ECO:0000313" key="1">
    <source>
        <dbReference type="EMBL" id="MBB4742162.1"/>
    </source>
</evidence>
<dbReference type="RefSeq" id="WP_185042568.1">
    <property type="nucleotide sequence ID" value="NZ_BAABFG010000005.1"/>
</dbReference>
<dbReference type="Proteomes" id="UP000546162">
    <property type="component" value="Unassembled WGS sequence"/>
</dbReference>
<sequence>MSYDRIRLGLSVVGLAIGLTVAVLSWEGFDGRSPPVTNPRVLAQGTPGWSVVVVRERDWGDCLQLRRAGVQVHRSCTVLSVLDDYQAEVVTLPGTTEKVVIGMVPAAAARAELAPGPGTARTPLRVGTYGSSARYVVGLAPADRDSGLVAVDLYDGEGRQLTP</sequence>
<protein>
    <submittedName>
        <fullName evidence="1">Uncharacterized protein</fullName>
    </submittedName>
</protein>
<accession>A0A7W7H1V4</accession>
<organism evidence="1 2">
    <name type="scientific">Actinoplanes octamycinicus</name>
    <dbReference type="NCBI Taxonomy" id="135948"/>
    <lineage>
        <taxon>Bacteria</taxon>
        <taxon>Bacillati</taxon>
        <taxon>Actinomycetota</taxon>
        <taxon>Actinomycetes</taxon>
        <taxon>Micromonosporales</taxon>
        <taxon>Micromonosporaceae</taxon>
        <taxon>Actinoplanes</taxon>
    </lineage>
</organism>